<dbReference type="Proteomes" id="UP000325286">
    <property type="component" value="Chromosome"/>
</dbReference>
<sequence precursor="true">MNHPLRLFAHTLCALTITCSVASAQQPGTTASEAPQRTYLSNEYIPSDAMLAVFGSPKDILSAPELEIVPVEILQAQMLQEIGVDPMHIEHVTIVAGVPGPSGPPAGAVIKLTQDYDISDLNQRMFLDTEPQDVGGREVYVINGPPGTVLFRRDARTFVIGIGGYLEFMLDANNEDGQLPQLVTKIPDQGGLTAVAVMEPVRPMLTGMLKQNAGPMPPPLQGLVRLPELTNAVLVNLQPRGLMDAQMMVVALCTDDTAAADMEKILNQAIDFGRDQFRQEMTRNADSEDPIQQATVQYFKRISTTFSDMLRPTRTGNRLTIRTKGNMASTGVLVGIMLPAVQAARGAARRMSAVNNMKQLGLAMHNHHAAFNQLPDTAIRDENGKPLLSWRVKVLPFIEEQALYEQFHLDEPWDSEHNIQLLDKMPQTYDHPALPLPPGQTVFQLPVGEGLMFDGKKATSFRNILDGLSNTIMIVEADEASAVPWTKPVDAEIDLTDPAANLSRRNGGGFLTTLGDGAVRDVPPLNAERLKALFTRDGGEVIEGF</sequence>
<dbReference type="AlphaFoldDB" id="A0A5B9R9N0"/>
<feature type="domain" description="DUF1559" evidence="2">
    <location>
        <begin position="451"/>
        <end position="489"/>
    </location>
</feature>
<dbReference type="InterPro" id="IPR045584">
    <property type="entry name" value="Pilin-like"/>
</dbReference>
<dbReference type="EMBL" id="CP042914">
    <property type="protein sequence ID" value="QEG43543.1"/>
    <property type="molecule type" value="Genomic_DNA"/>
</dbReference>
<accession>A0A5B9R9N0</accession>
<proteinExistence type="predicted"/>
<evidence type="ECO:0000313" key="3">
    <source>
        <dbReference type="EMBL" id="QEG43543.1"/>
    </source>
</evidence>
<dbReference type="SUPFAM" id="SSF54523">
    <property type="entry name" value="Pili subunits"/>
    <property type="match status" value="1"/>
</dbReference>
<gene>
    <name evidence="3" type="ORF">UC8_55940</name>
</gene>
<keyword evidence="4" id="KW-1185">Reference proteome</keyword>
<reference evidence="3 4" key="1">
    <citation type="submission" date="2019-08" db="EMBL/GenBank/DDBJ databases">
        <title>Deep-cultivation of Planctomycetes and their phenomic and genomic characterization uncovers novel biology.</title>
        <authorList>
            <person name="Wiegand S."/>
            <person name="Jogler M."/>
            <person name="Boedeker C."/>
            <person name="Pinto D."/>
            <person name="Vollmers J."/>
            <person name="Rivas-Marin E."/>
            <person name="Kohn T."/>
            <person name="Peeters S.H."/>
            <person name="Heuer A."/>
            <person name="Rast P."/>
            <person name="Oberbeckmann S."/>
            <person name="Bunk B."/>
            <person name="Jeske O."/>
            <person name="Meyerdierks A."/>
            <person name="Storesund J.E."/>
            <person name="Kallscheuer N."/>
            <person name="Luecker S."/>
            <person name="Lage O.M."/>
            <person name="Pohl T."/>
            <person name="Merkel B.J."/>
            <person name="Hornburger P."/>
            <person name="Mueller R.-W."/>
            <person name="Bruemmer F."/>
            <person name="Labrenz M."/>
            <person name="Spormann A.M."/>
            <person name="Op den Camp H."/>
            <person name="Overmann J."/>
            <person name="Amann R."/>
            <person name="Jetten M.S.M."/>
            <person name="Mascher T."/>
            <person name="Medema M.H."/>
            <person name="Devos D.P."/>
            <person name="Kaster A.-K."/>
            <person name="Ovreas L."/>
            <person name="Rohde M."/>
            <person name="Galperin M.Y."/>
            <person name="Jogler C."/>
        </authorList>
    </citation>
    <scope>NUCLEOTIDE SEQUENCE [LARGE SCALE GENOMIC DNA]</scope>
    <source>
        <strain evidence="3 4">UC8</strain>
    </source>
</reference>
<dbReference type="Pfam" id="PF07596">
    <property type="entry name" value="SBP_bac_10"/>
    <property type="match status" value="2"/>
</dbReference>
<dbReference type="PANTHER" id="PTHR30093:SF2">
    <property type="entry name" value="TYPE II SECRETION SYSTEM PROTEIN H"/>
    <property type="match status" value="1"/>
</dbReference>
<keyword evidence="1" id="KW-0732">Signal</keyword>
<dbReference type="InterPro" id="IPR011453">
    <property type="entry name" value="DUF1559"/>
</dbReference>
<feature type="signal peptide" evidence="1">
    <location>
        <begin position="1"/>
        <end position="24"/>
    </location>
</feature>
<protein>
    <recommendedName>
        <fullName evidence="2">DUF1559 domain-containing protein</fullName>
    </recommendedName>
</protein>
<evidence type="ECO:0000259" key="2">
    <source>
        <dbReference type="Pfam" id="PF07596"/>
    </source>
</evidence>
<feature type="domain" description="DUF1559" evidence="2">
    <location>
        <begin position="342"/>
        <end position="431"/>
    </location>
</feature>
<dbReference type="OrthoDB" id="285651at2"/>
<feature type="chain" id="PRO_5022969955" description="DUF1559 domain-containing protein" evidence="1">
    <location>
        <begin position="25"/>
        <end position="545"/>
    </location>
</feature>
<organism evidence="3 4">
    <name type="scientific">Roseimaritima ulvae</name>
    <dbReference type="NCBI Taxonomy" id="980254"/>
    <lineage>
        <taxon>Bacteria</taxon>
        <taxon>Pseudomonadati</taxon>
        <taxon>Planctomycetota</taxon>
        <taxon>Planctomycetia</taxon>
        <taxon>Pirellulales</taxon>
        <taxon>Pirellulaceae</taxon>
        <taxon>Roseimaritima</taxon>
    </lineage>
</organism>
<dbReference type="PANTHER" id="PTHR30093">
    <property type="entry name" value="GENERAL SECRETION PATHWAY PROTEIN G"/>
    <property type="match status" value="1"/>
</dbReference>
<evidence type="ECO:0000313" key="4">
    <source>
        <dbReference type="Proteomes" id="UP000325286"/>
    </source>
</evidence>
<evidence type="ECO:0000256" key="1">
    <source>
        <dbReference type="SAM" id="SignalP"/>
    </source>
</evidence>
<dbReference type="RefSeq" id="WP_068129579.1">
    <property type="nucleotide sequence ID" value="NZ_CP042914.1"/>
</dbReference>
<dbReference type="KEGG" id="rul:UC8_55940"/>
<name>A0A5B9R9N0_9BACT</name>